<dbReference type="InterPro" id="IPR017039">
    <property type="entry name" value="Virul_fac_BrkB"/>
</dbReference>
<feature type="transmembrane region" description="Helical" evidence="6">
    <location>
        <begin position="97"/>
        <end position="119"/>
    </location>
</feature>
<feature type="transmembrane region" description="Helical" evidence="6">
    <location>
        <begin position="37"/>
        <end position="63"/>
    </location>
</feature>
<feature type="transmembrane region" description="Helical" evidence="6">
    <location>
        <begin position="140"/>
        <end position="159"/>
    </location>
</feature>
<reference evidence="8" key="1">
    <citation type="submission" date="2017-05" db="EMBL/GenBank/DDBJ databases">
        <title>Improved OligoMM genomes.</title>
        <authorList>
            <person name="Garzetti D."/>
        </authorList>
    </citation>
    <scope>NUCLEOTIDE SEQUENCE [LARGE SCALE GENOMIC DNA]</scope>
    <source>
        <strain evidence="8">YL45</strain>
    </source>
</reference>
<evidence type="ECO:0000256" key="5">
    <source>
        <dbReference type="ARBA" id="ARBA00023136"/>
    </source>
</evidence>
<organism evidence="7 8">
    <name type="scientific">Turicimonas muris</name>
    <dbReference type="NCBI Taxonomy" id="1796652"/>
    <lineage>
        <taxon>Bacteria</taxon>
        <taxon>Pseudomonadati</taxon>
        <taxon>Pseudomonadota</taxon>
        <taxon>Betaproteobacteria</taxon>
        <taxon>Burkholderiales</taxon>
        <taxon>Sutterellaceae</taxon>
        <taxon>Turicimonas</taxon>
    </lineage>
</organism>
<feature type="transmembrane region" description="Helical" evidence="6">
    <location>
        <begin position="210"/>
        <end position="232"/>
    </location>
</feature>
<evidence type="ECO:0000256" key="4">
    <source>
        <dbReference type="ARBA" id="ARBA00022989"/>
    </source>
</evidence>
<keyword evidence="3 6" id="KW-0812">Transmembrane</keyword>
<gene>
    <name evidence="7" type="ORF">ADH67_10110</name>
</gene>
<evidence type="ECO:0000256" key="1">
    <source>
        <dbReference type="ARBA" id="ARBA00004651"/>
    </source>
</evidence>
<evidence type="ECO:0000256" key="6">
    <source>
        <dbReference type="SAM" id="Phobius"/>
    </source>
</evidence>
<dbReference type="PANTHER" id="PTHR30213:SF0">
    <property type="entry name" value="UPF0761 MEMBRANE PROTEIN YIHY"/>
    <property type="match status" value="1"/>
</dbReference>
<evidence type="ECO:0000256" key="3">
    <source>
        <dbReference type="ARBA" id="ARBA00022692"/>
    </source>
</evidence>
<feature type="transmembrane region" description="Helical" evidence="6">
    <location>
        <begin position="252"/>
        <end position="273"/>
    </location>
</feature>
<evidence type="ECO:0000256" key="2">
    <source>
        <dbReference type="ARBA" id="ARBA00022475"/>
    </source>
</evidence>
<keyword evidence="8" id="KW-1185">Reference proteome</keyword>
<keyword evidence="2" id="KW-1003">Cell membrane</keyword>
<keyword evidence="5 6" id="KW-0472">Membrane</keyword>
<accession>A0A227KE16</accession>
<evidence type="ECO:0000313" key="8">
    <source>
        <dbReference type="Proteomes" id="UP000214610"/>
    </source>
</evidence>
<sequence length="405" mass="44999">MISILKKLKHQSKLFELYKFVTGRIEEAQLKQVASTLTLTTILSIVPAIAVIMAAFAAFPLFATYRESLEQFLFSTLLPEQYSVQIMGYIKEFAEKATGLTIFGVIGLGVSAILCIATIDEGLNRTFQVKHLRNWVSRFLLYWALLTLGPVILAMSLAASSYVTGLAVMGKLTAEFQWIYQPVQALIQGVILACLYKYVPNCRVLWKDAIIGGCVTATVMAIFRWGFGVYILRGSYTTIYGAFAAIPVLLTWMYIMWMLVLGGAALTATLPMLRATRYSDFNKTGNKLLSAVALIKLLYEAKQNGNPIMTDIELADKSGSYPNAVDHILSRLLAKHYVVRIGGKYSVSWALLVDGNKATLKEVFEEFAVDTSNSLLTSDESERVWIESGLNDQWLNTPIAQIFSK</sequence>
<proteinExistence type="predicted"/>
<dbReference type="Proteomes" id="UP000214610">
    <property type="component" value="Unassembled WGS sequence"/>
</dbReference>
<comment type="caution">
    <text evidence="7">The sequence shown here is derived from an EMBL/GenBank/DDBJ whole genome shotgun (WGS) entry which is preliminary data.</text>
</comment>
<dbReference type="PANTHER" id="PTHR30213">
    <property type="entry name" value="INNER MEMBRANE PROTEIN YHJD"/>
    <property type="match status" value="1"/>
</dbReference>
<dbReference type="GO" id="GO:0005886">
    <property type="term" value="C:plasma membrane"/>
    <property type="evidence" value="ECO:0007669"/>
    <property type="project" value="UniProtKB-SubCell"/>
</dbReference>
<dbReference type="Pfam" id="PF03631">
    <property type="entry name" value="Virul_fac_BrkB"/>
    <property type="match status" value="1"/>
</dbReference>
<comment type="subcellular location">
    <subcellularLocation>
        <location evidence="1">Cell membrane</location>
        <topology evidence="1">Multi-pass membrane protein</topology>
    </subcellularLocation>
</comment>
<dbReference type="AlphaFoldDB" id="A0A227KE16"/>
<name>A0A227KE16_9BURK</name>
<dbReference type="RefSeq" id="WP_066592620.1">
    <property type="nucleotide sequence ID" value="NZ_CAJTBZ010000055.1"/>
</dbReference>
<dbReference type="GeneID" id="78361363"/>
<keyword evidence="4 6" id="KW-1133">Transmembrane helix</keyword>
<dbReference type="EMBL" id="NHMP01000007">
    <property type="protein sequence ID" value="OXE45773.1"/>
    <property type="molecule type" value="Genomic_DNA"/>
</dbReference>
<protein>
    <submittedName>
        <fullName evidence="7">Ribonuclease BN</fullName>
    </submittedName>
</protein>
<dbReference type="NCBIfam" id="TIGR00765">
    <property type="entry name" value="yihY_not_rbn"/>
    <property type="match status" value="1"/>
</dbReference>
<evidence type="ECO:0000313" key="7">
    <source>
        <dbReference type="EMBL" id="OXE45773.1"/>
    </source>
</evidence>
<feature type="transmembrane region" description="Helical" evidence="6">
    <location>
        <begin position="179"/>
        <end position="198"/>
    </location>
</feature>